<dbReference type="AlphaFoldDB" id="A0A7K0BLZ8"/>
<feature type="transmembrane region" description="Helical" evidence="1">
    <location>
        <begin position="115"/>
        <end position="138"/>
    </location>
</feature>
<keyword evidence="3" id="KW-1185">Reference proteome</keyword>
<comment type="caution">
    <text evidence="2">The sequence shown here is derived from an EMBL/GenBank/DDBJ whole genome shotgun (WGS) entry which is preliminary data.</text>
</comment>
<feature type="transmembrane region" description="Helical" evidence="1">
    <location>
        <begin position="212"/>
        <end position="230"/>
    </location>
</feature>
<reference evidence="2 3" key="1">
    <citation type="submission" date="2019-10" db="EMBL/GenBank/DDBJ databases">
        <title>Actinomadura rubteroloni sp. nov. and Actinomadura macrotermitis sp. nov., isolated from the gut of fungus growing-termite Macrotermes natalensis.</title>
        <authorList>
            <person name="Benndorf R."/>
            <person name="Martin K."/>
            <person name="Kuefner M."/>
            <person name="De Beer W."/>
            <person name="Kaster A.-K."/>
            <person name="Vollmers J."/>
            <person name="Poulsen M."/>
            <person name="Beemelmanns C."/>
        </authorList>
    </citation>
    <scope>NUCLEOTIDE SEQUENCE [LARGE SCALE GENOMIC DNA]</scope>
    <source>
        <strain evidence="2 3">RB68</strain>
    </source>
</reference>
<keyword evidence="1" id="KW-0472">Membrane</keyword>
<feature type="transmembrane region" description="Helical" evidence="1">
    <location>
        <begin position="158"/>
        <end position="181"/>
    </location>
</feature>
<dbReference type="OrthoDB" id="4937429at2"/>
<evidence type="ECO:0000256" key="1">
    <source>
        <dbReference type="SAM" id="Phobius"/>
    </source>
</evidence>
<dbReference type="EMBL" id="WEGH01000001">
    <property type="protein sequence ID" value="MQY02096.1"/>
    <property type="molecule type" value="Genomic_DNA"/>
</dbReference>
<organism evidence="2 3">
    <name type="scientific">Actinomadura macrotermitis</name>
    <dbReference type="NCBI Taxonomy" id="2585200"/>
    <lineage>
        <taxon>Bacteria</taxon>
        <taxon>Bacillati</taxon>
        <taxon>Actinomycetota</taxon>
        <taxon>Actinomycetes</taxon>
        <taxon>Streptosporangiales</taxon>
        <taxon>Thermomonosporaceae</taxon>
        <taxon>Actinomadura</taxon>
    </lineage>
</organism>
<keyword evidence="1" id="KW-0812">Transmembrane</keyword>
<keyword evidence="1" id="KW-1133">Transmembrane helix</keyword>
<gene>
    <name evidence="2" type="ORF">ACRB68_01230</name>
</gene>
<evidence type="ECO:0000313" key="2">
    <source>
        <dbReference type="EMBL" id="MQY02096.1"/>
    </source>
</evidence>
<protein>
    <submittedName>
        <fullName evidence="2">Uncharacterized protein</fullName>
    </submittedName>
</protein>
<dbReference type="RefSeq" id="WP_153530379.1">
    <property type="nucleotide sequence ID" value="NZ_WEGH01000001.1"/>
</dbReference>
<sequence length="235" mass="24981">MARRNQAAVSRTLRTAGRLSLVLAPLGLAVGWALSYRSVGDFLTPDFSSPYTDSGGKTPAAEFLTTITGPDGGFRELILPHIFVYASMPVLIAAALYLAFILYQSTPWRAVSGAALTTVGAVYFVGVLGAWLSFPAVGRVHADRSVLLPVVSELVKPRGMLLVSTSLSVLVFVGLIVLGAALYRSRTLPRWAATLVIAGNVLILAFAGTENWMTLGSLCMLIGFLPLARARDTVL</sequence>
<accession>A0A7K0BLZ8</accession>
<feature type="transmembrane region" description="Helical" evidence="1">
    <location>
        <begin position="188"/>
        <end position="206"/>
    </location>
</feature>
<name>A0A7K0BLZ8_9ACTN</name>
<evidence type="ECO:0000313" key="3">
    <source>
        <dbReference type="Proteomes" id="UP000487268"/>
    </source>
</evidence>
<dbReference type="Proteomes" id="UP000487268">
    <property type="component" value="Unassembled WGS sequence"/>
</dbReference>
<feature type="transmembrane region" description="Helical" evidence="1">
    <location>
        <begin position="82"/>
        <end position="103"/>
    </location>
</feature>
<proteinExistence type="predicted"/>